<sequence>MPGRTVSSRLKEWWPVGGSGQRGFSLVELVLVVSFLGILMMIAIPTFRSFVERARVSRAAADIRAIEKDITSYALDYDRYPNSLSDIHRDGLRDPWGHPYQYVNLSSGAPPRQSTFFIDLNSDYDLYSLGQDGQSAQVISDPASLDDVIRVSDGGWVGKGANF</sequence>
<name>A0A5D3WJA9_9BACT</name>
<organism evidence="7 8">
    <name type="scientific">Geothermobacter ehrlichii</name>
    <dbReference type="NCBI Taxonomy" id="213224"/>
    <lineage>
        <taxon>Bacteria</taxon>
        <taxon>Pseudomonadati</taxon>
        <taxon>Thermodesulfobacteriota</taxon>
        <taxon>Desulfuromonadia</taxon>
        <taxon>Desulfuromonadales</taxon>
        <taxon>Geothermobacteraceae</taxon>
        <taxon>Geothermobacter</taxon>
    </lineage>
</organism>
<evidence type="ECO:0000256" key="2">
    <source>
        <dbReference type="ARBA" id="ARBA00022481"/>
    </source>
</evidence>
<dbReference type="AlphaFoldDB" id="A0A5D3WJA9"/>
<comment type="subcellular location">
    <subcellularLocation>
        <location evidence="1">Membrane</location>
        <topology evidence="1">Single-pass membrane protein</topology>
    </subcellularLocation>
</comment>
<dbReference type="PANTHER" id="PTHR30093:SF44">
    <property type="entry name" value="TYPE II SECRETION SYSTEM CORE PROTEIN G"/>
    <property type="match status" value="1"/>
</dbReference>
<evidence type="ECO:0000256" key="5">
    <source>
        <dbReference type="ARBA" id="ARBA00023136"/>
    </source>
</evidence>
<dbReference type="Proteomes" id="UP000324159">
    <property type="component" value="Unassembled WGS sequence"/>
</dbReference>
<evidence type="ECO:0000313" key="8">
    <source>
        <dbReference type="Proteomes" id="UP000324159"/>
    </source>
</evidence>
<accession>A0A5D3WJA9</accession>
<protein>
    <submittedName>
        <fullName evidence="7">General secretion pathway protein G</fullName>
    </submittedName>
</protein>
<evidence type="ECO:0000256" key="1">
    <source>
        <dbReference type="ARBA" id="ARBA00004167"/>
    </source>
</evidence>
<dbReference type="RefSeq" id="WP_187426667.1">
    <property type="nucleotide sequence ID" value="NZ_VNIB01000004.1"/>
</dbReference>
<feature type="transmembrane region" description="Helical" evidence="6">
    <location>
        <begin position="23"/>
        <end position="47"/>
    </location>
</feature>
<keyword evidence="3 6" id="KW-0812">Transmembrane</keyword>
<dbReference type="InterPro" id="IPR000983">
    <property type="entry name" value="Bac_GSPG_pilin"/>
</dbReference>
<reference evidence="7 8" key="1">
    <citation type="submission" date="2019-07" db="EMBL/GenBank/DDBJ databases">
        <title>Genomic Encyclopedia of Type Strains, Phase IV (KMG-IV): sequencing the most valuable type-strain genomes for metagenomic binning, comparative biology and taxonomic classification.</title>
        <authorList>
            <person name="Goeker M."/>
        </authorList>
    </citation>
    <scope>NUCLEOTIDE SEQUENCE [LARGE SCALE GENOMIC DNA]</scope>
    <source>
        <strain evidence="7 8">SS015</strain>
    </source>
</reference>
<keyword evidence="5 6" id="KW-0472">Membrane</keyword>
<dbReference type="EMBL" id="VNIB01000004">
    <property type="protein sequence ID" value="TYO99013.1"/>
    <property type="molecule type" value="Genomic_DNA"/>
</dbReference>
<dbReference type="GO" id="GO:0015628">
    <property type="term" value="P:protein secretion by the type II secretion system"/>
    <property type="evidence" value="ECO:0007669"/>
    <property type="project" value="InterPro"/>
</dbReference>
<evidence type="ECO:0000256" key="6">
    <source>
        <dbReference type="SAM" id="Phobius"/>
    </source>
</evidence>
<dbReference type="SUPFAM" id="SSF54523">
    <property type="entry name" value="Pili subunits"/>
    <property type="match status" value="1"/>
</dbReference>
<keyword evidence="8" id="KW-1185">Reference proteome</keyword>
<dbReference type="NCBIfam" id="TIGR02532">
    <property type="entry name" value="IV_pilin_GFxxxE"/>
    <property type="match status" value="1"/>
</dbReference>
<dbReference type="Gene3D" id="3.30.700.10">
    <property type="entry name" value="Glycoprotein, Type 4 Pilin"/>
    <property type="match status" value="1"/>
</dbReference>
<proteinExistence type="predicted"/>
<dbReference type="GO" id="GO:0015627">
    <property type="term" value="C:type II protein secretion system complex"/>
    <property type="evidence" value="ECO:0007669"/>
    <property type="project" value="InterPro"/>
</dbReference>
<gene>
    <name evidence="7" type="ORF">EDC39_104137</name>
</gene>
<dbReference type="PROSITE" id="PS00409">
    <property type="entry name" value="PROKAR_NTER_METHYL"/>
    <property type="match status" value="1"/>
</dbReference>
<dbReference type="PRINTS" id="PR00813">
    <property type="entry name" value="BCTERIALGSPG"/>
</dbReference>
<dbReference type="InterPro" id="IPR012902">
    <property type="entry name" value="N_methyl_site"/>
</dbReference>
<keyword evidence="4 6" id="KW-1133">Transmembrane helix</keyword>
<dbReference type="InterPro" id="IPR045584">
    <property type="entry name" value="Pilin-like"/>
</dbReference>
<evidence type="ECO:0000256" key="4">
    <source>
        <dbReference type="ARBA" id="ARBA00022989"/>
    </source>
</evidence>
<dbReference type="PANTHER" id="PTHR30093">
    <property type="entry name" value="GENERAL SECRETION PATHWAY PROTEIN G"/>
    <property type="match status" value="1"/>
</dbReference>
<comment type="caution">
    <text evidence="7">The sequence shown here is derived from an EMBL/GenBank/DDBJ whole genome shotgun (WGS) entry which is preliminary data.</text>
</comment>
<evidence type="ECO:0000313" key="7">
    <source>
        <dbReference type="EMBL" id="TYO99013.1"/>
    </source>
</evidence>
<dbReference type="GO" id="GO:0016020">
    <property type="term" value="C:membrane"/>
    <property type="evidence" value="ECO:0007669"/>
    <property type="project" value="UniProtKB-SubCell"/>
</dbReference>
<keyword evidence="2" id="KW-0488">Methylation</keyword>
<evidence type="ECO:0000256" key="3">
    <source>
        <dbReference type="ARBA" id="ARBA00022692"/>
    </source>
</evidence>